<dbReference type="EMBL" id="BMOS01000004">
    <property type="protein sequence ID" value="GGN53022.1"/>
    <property type="molecule type" value="Genomic_DNA"/>
</dbReference>
<feature type="domain" description="PTS EIIB type-2" evidence="7">
    <location>
        <begin position="401"/>
        <end position="491"/>
    </location>
</feature>
<dbReference type="Proteomes" id="UP000624041">
    <property type="component" value="Unassembled WGS sequence"/>
</dbReference>
<accession>A0A917XVC9</accession>
<dbReference type="Gene3D" id="3.40.930.10">
    <property type="entry name" value="Mannitol-specific EII, Chain A"/>
    <property type="match status" value="1"/>
</dbReference>
<comment type="caution">
    <text evidence="9">The sequence shown here is derived from an EMBL/GenBank/DDBJ whole genome shotgun (WGS) entry which is preliminary data.</text>
</comment>
<dbReference type="Pfam" id="PF05043">
    <property type="entry name" value="Mga"/>
    <property type="match status" value="1"/>
</dbReference>
<evidence type="ECO:0000256" key="5">
    <source>
        <dbReference type="ARBA" id="ARBA00023163"/>
    </source>
</evidence>
<dbReference type="InterPro" id="IPR036634">
    <property type="entry name" value="PRD_sf"/>
</dbReference>
<evidence type="ECO:0000256" key="4">
    <source>
        <dbReference type="ARBA" id="ARBA00023159"/>
    </source>
</evidence>
<keyword evidence="5" id="KW-0804">Transcription</keyword>
<reference evidence="9" key="2">
    <citation type="submission" date="2020-09" db="EMBL/GenBank/DDBJ databases">
        <authorList>
            <person name="Sun Q."/>
            <person name="Ohkuma M."/>
        </authorList>
    </citation>
    <scope>NUCLEOTIDE SEQUENCE</scope>
    <source>
        <strain evidence="9">JCM 17251</strain>
    </source>
</reference>
<dbReference type="GO" id="GO:0008982">
    <property type="term" value="F:protein-N(PI)-phosphohistidine-sugar phosphotransferase activity"/>
    <property type="evidence" value="ECO:0007669"/>
    <property type="project" value="InterPro"/>
</dbReference>
<dbReference type="PANTHER" id="PTHR30185">
    <property type="entry name" value="CRYPTIC BETA-GLUCOSIDE BGL OPERON ANTITERMINATOR"/>
    <property type="match status" value="1"/>
</dbReference>
<evidence type="ECO:0000259" key="7">
    <source>
        <dbReference type="PROSITE" id="PS51099"/>
    </source>
</evidence>
<dbReference type="RefSeq" id="WP_188856198.1">
    <property type="nucleotide sequence ID" value="NZ_BMOS01000004.1"/>
</dbReference>
<keyword evidence="10" id="KW-1185">Reference proteome</keyword>
<dbReference type="PROSITE" id="PS51372">
    <property type="entry name" value="PRD_2"/>
    <property type="match status" value="2"/>
</dbReference>
<dbReference type="GO" id="GO:0009401">
    <property type="term" value="P:phosphoenolpyruvate-dependent sugar phosphotransferase system"/>
    <property type="evidence" value="ECO:0007669"/>
    <property type="project" value="InterPro"/>
</dbReference>
<evidence type="ECO:0000256" key="3">
    <source>
        <dbReference type="ARBA" id="ARBA00023015"/>
    </source>
</evidence>
<dbReference type="SUPFAM" id="SSF55804">
    <property type="entry name" value="Phoshotransferase/anion transport protein"/>
    <property type="match status" value="1"/>
</dbReference>
<dbReference type="PROSITE" id="PS51094">
    <property type="entry name" value="PTS_EIIA_TYPE_2"/>
    <property type="match status" value="1"/>
</dbReference>
<dbReference type="PROSITE" id="PS00372">
    <property type="entry name" value="PTS_EIIA_TYPE_2_HIS"/>
    <property type="match status" value="1"/>
</dbReference>
<dbReference type="GO" id="GO:0006355">
    <property type="term" value="P:regulation of DNA-templated transcription"/>
    <property type="evidence" value="ECO:0007669"/>
    <property type="project" value="InterPro"/>
</dbReference>
<dbReference type="SUPFAM" id="SSF52794">
    <property type="entry name" value="PTS system IIB component-like"/>
    <property type="match status" value="1"/>
</dbReference>
<dbReference type="Pfam" id="PF00359">
    <property type="entry name" value="PTS_EIIA_2"/>
    <property type="match status" value="1"/>
</dbReference>
<keyword evidence="1" id="KW-0808">Transferase</keyword>
<dbReference type="Pfam" id="PF08279">
    <property type="entry name" value="HTH_11"/>
    <property type="match status" value="1"/>
</dbReference>
<gene>
    <name evidence="9" type="primary">manR</name>
    <name evidence="9" type="ORF">GCM10007971_09130</name>
</gene>
<dbReference type="SUPFAM" id="SSF63520">
    <property type="entry name" value="PTS-regulatory domain, PRD"/>
    <property type="match status" value="2"/>
</dbReference>
<dbReference type="InterPro" id="IPR036388">
    <property type="entry name" value="WH-like_DNA-bd_sf"/>
</dbReference>
<dbReference type="Gene3D" id="1.10.10.10">
    <property type="entry name" value="Winged helix-like DNA-binding domain superfamily/Winged helix DNA-binding domain"/>
    <property type="match status" value="2"/>
</dbReference>
<reference evidence="9" key="1">
    <citation type="journal article" date="2014" name="Int. J. Syst. Evol. Microbiol.">
        <title>Complete genome sequence of Corynebacterium casei LMG S-19264T (=DSM 44701T), isolated from a smear-ripened cheese.</title>
        <authorList>
            <consortium name="US DOE Joint Genome Institute (JGI-PGF)"/>
            <person name="Walter F."/>
            <person name="Albersmeier A."/>
            <person name="Kalinowski J."/>
            <person name="Ruckert C."/>
        </authorList>
    </citation>
    <scope>NUCLEOTIDE SEQUENCE</scope>
    <source>
        <strain evidence="9">JCM 17251</strain>
    </source>
</reference>
<dbReference type="PANTHER" id="PTHR30185:SF12">
    <property type="entry name" value="TRANSCRIPTIONAL REGULATOR MANR"/>
    <property type="match status" value="1"/>
</dbReference>
<sequence>MNERQKELLKILLTEYQVPLLIQELASRLDCSEKTVRNDLKQIDLYLVEVSNGSIERKPGVGVTLEMDETERIEVLHLLLSTSPFQGKGERIIEIAFQLLTSNNPVTIQAFVNKYYVAKTVIKKELDNIQHWLASFDLELISKPGLGHMIKGTELQKRQALSRLPLLVSTADRKYVLDLFLPHEITTIKKALRDLRLNYRLSFTDEAMESLLVHALIMLKRTRQKSPVLVNEKEKVHVFGQEEYRYAVSFFEQLEAVFRISFPEDERVYFTWHLISSKVTEDGLNDKLSSDSFLLEVVSNLIRKLSKLTLFPFKKDAVLEKGLVVHMHSVINRIRYGFPITNPMLLEIKKMYPYMFSMIILALGEIRQTYNLDIKEDEAAYLVLHFQASIERMEGFKNERRKTLIVCHMGVGMSHLLEAKIAQNYKGIEIVACISRAEIDQVLKTKEVDFIISTVPLEKVEVPFIVISPLLETKDKEKLSQFLDELDHKVEKSSGSLIQSFISKDLFFLEVDREHRYEVVELLGNALIQKGYVKENFTHSALLRERKSATSIGGGIAIPHADPVLIKKSAIAVAVLKDPIEWGNEFVSVVFMLAIANADQKITREVIGQIAAISEEPLIGKELANVQNMQTFIDVLEKRVGY</sequence>
<organism evidence="9 10">
    <name type="scientific">Oceanobacillus indicireducens</name>
    <dbReference type="NCBI Taxonomy" id="1004261"/>
    <lineage>
        <taxon>Bacteria</taxon>
        <taxon>Bacillati</taxon>
        <taxon>Bacillota</taxon>
        <taxon>Bacilli</taxon>
        <taxon>Bacillales</taxon>
        <taxon>Bacillaceae</taxon>
        <taxon>Oceanobacillus</taxon>
    </lineage>
</organism>
<dbReference type="CDD" id="cd05568">
    <property type="entry name" value="PTS_IIB_bgl_like"/>
    <property type="match status" value="1"/>
</dbReference>
<feature type="domain" description="PRD" evidence="8">
    <location>
        <begin position="289"/>
        <end position="396"/>
    </location>
</feature>
<dbReference type="InterPro" id="IPR013196">
    <property type="entry name" value="HTH_11"/>
</dbReference>
<dbReference type="InterPro" id="IPR013011">
    <property type="entry name" value="PTS_EIIB_2"/>
</dbReference>
<proteinExistence type="predicted"/>
<dbReference type="PROSITE" id="PS51099">
    <property type="entry name" value="PTS_EIIB_TYPE_2"/>
    <property type="match status" value="1"/>
</dbReference>
<evidence type="ECO:0000256" key="2">
    <source>
        <dbReference type="ARBA" id="ARBA00022737"/>
    </source>
</evidence>
<evidence type="ECO:0000256" key="1">
    <source>
        <dbReference type="ARBA" id="ARBA00022679"/>
    </source>
</evidence>
<protein>
    <submittedName>
        <fullName evidence="9">Transcriptional regulator ManR</fullName>
    </submittedName>
</protein>
<dbReference type="InterPro" id="IPR007737">
    <property type="entry name" value="Mga_HTH"/>
</dbReference>
<dbReference type="Pfam" id="PF00874">
    <property type="entry name" value="PRD"/>
    <property type="match status" value="2"/>
</dbReference>
<dbReference type="InterPro" id="IPR016152">
    <property type="entry name" value="PTrfase/Anion_transptr"/>
</dbReference>
<name>A0A917XVC9_9BACI</name>
<evidence type="ECO:0000259" key="8">
    <source>
        <dbReference type="PROSITE" id="PS51372"/>
    </source>
</evidence>
<evidence type="ECO:0000313" key="9">
    <source>
        <dbReference type="EMBL" id="GGN53022.1"/>
    </source>
</evidence>
<dbReference type="InterPro" id="IPR011608">
    <property type="entry name" value="PRD"/>
</dbReference>
<keyword evidence="2" id="KW-0677">Repeat</keyword>
<dbReference type="Gene3D" id="1.10.1790.10">
    <property type="entry name" value="PRD domain"/>
    <property type="match status" value="2"/>
</dbReference>
<evidence type="ECO:0000259" key="6">
    <source>
        <dbReference type="PROSITE" id="PS51094"/>
    </source>
</evidence>
<dbReference type="InterPro" id="IPR050661">
    <property type="entry name" value="BglG_antiterminators"/>
</dbReference>
<dbReference type="InterPro" id="IPR002178">
    <property type="entry name" value="PTS_EIIA_type-2_dom"/>
</dbReference>
<keyword evidence="4" id="KW-0010">Activator</keyword>
<dbReference type="InterPro" id="IPR036095">
    <property type="entry name" value="PTS_EIIB-like_sf"/>
</dbReference>
<feature type="domain" description="PTS EIIA type-2" evidence="6">
    <location>
        <begin position="500"/>
        <end position="639"/>
    </location>
</feature>
<feature type="domain" description="PRD" evidence="8">
    <location>
        <begin position="179"/>
        <end position="284"/>
    </location>
</feature>
<keyword evidence="3" id="KW-0805">Transcription regulation</keyword>
<dbReference type="Gene3D" id="3.40.50.2300">
    <property type="match status" value="1"/>
</dbReference>
<evidence type="ECO:0000313" key="10">
    <source>
        <dbReference type="Proteomes" id="UP000624041"/>
    </source>
</evidence>
<dbReference type="CDD" id="cd00211">
    <property type="entry name" value="PTS_IIA_fru"/>
    <property type="match status" value="1"/>
</dbReference>
<dbReference type="AlphaFoldDB" id="A0A917XVC9"/>